<comment type="caution">
    <text evidence="1">The sequence shown here is derived from an EMBL/GenBank/DDBJ whole genome shotgun (WGS) entry which is preliminary data.</text>
</comment>
<dbReference type="EMBL" id="BARW01000067">
    <property type="protein sequence ID" value="GAI69359.1"/>
    <property type="molecule type" value="Genomic_DNA"/>
</dbReference>
<accession>X1SNH1</accession>
<protein>
    <submittedName>
        <fullName evidence="1">Uncharacterized protein</fullName>
    </submittedName>
</protein>
<sequence length="94" mass="10425">MADSTSFSLRADITAAVVKIDEIKAVFDAIAELDFAALSANIDDIHKFQTYRIFASDDILLSADTERSVIGDTPEKVKEFLISLIGIYRINLEQ</sequence>
<proteinExistence type="predicted"/>
<reference evidence="1" key="1">
    <citation type="journal article" date="2014" name="Front. Microbiol.">
        <title>High frequency of phylogenetically diverse reductive dehalogenase-homologous genes in deep subseafloor sedimentary metagenomes.</title>
        <authorList>
            <person name="Kawai M."/>
            <person name="Futagami T."/>
            <person name="Toyoda A."/>
            <person name="Takaki Y."/>
            <person name="Nishi S."/>
            <person name="Hori S."/>
            <person name="Arai W."/>
            <person name="Tsubouchi T."/>
            <person name="Morono Y."/>
            <person name="Uchiyama I."/>
            <person name="Ito T."/>
            <person name="Fujiyama A."/>
            <person name="Inagaki F."/>
            <person name="Takami H."/>
        </authorList>
    </citation>
    <scope>NUCLEOTIDE SEQUENCE</scope>
    <source>
        <strain evidence="1">Expedition CK06-06</strain>
    </source>
</reference>
<dbReference type="AlphaFoldDB" id="X1SNH1"/>
<name>X1SNH1_9ZZZZ</name>
<evidence type="ECO:0000313" key="1">
    <source>
        <dbReference type="EMBL" id="GAI69359.1"/>
    </source>
</evidence>
<gene>
    <name evidence="1" type="ORF">S12H4_00543</name>
</gene>
<organism evidence="1">
    <name type="scientific">marine sediment metagenome</name>
    <dbReference type="NCBI Taxonomy" id="412755"/>
    <lineage>
        <taxon>unclassified sequences</taxon>
        <taxon>metagenomes</taxon>
        <taxon>ecological metagenomes</taxon>
    </lineage>
</organism>